<dbReference type="EMBL" id="PVTV01000001">
    <property type="protein sequence ID" value="PRZ01570.1"/>
    <property type="molecule type" value="Genomic_DNA"/>
</dbReference>
<dbReference type="SUPFAM" id="SSF51395">
    <property type="entry name" value="FMN-linked oxidoreductases"/>
    <property type="match status" value="1"/>
</dbReference>
<dbReference type="Proteomes" id="UP000238308">
    <property type="component" value="Unassembled WGS sequence"/>
</dbReference>
<dbReference type="NCBIfam" id="TIGR00737">
    <property type="entry name" value="nifR3_yhdG"/>
    <property type="match status" value="1"/>
</dbReference>
<evidence type="ECO:0000256" key="6">
    <source>
        <dbReference type="ARBA" id="ARBA00022694"/>
    </source>
</evidence>
<comment type="caution">
    <text evidence="17">The sequence shown here is derived from an EMBL/GenBank/DDBJ whole genome shotgun (WGS) entry which is preliminary data.</text>
</comment>
<dbReference type="InterPro" id="IPR035587">
    <property type="entry name" value="DUS-like_FMN-bd"/>
</dbReference>
<evidence type="ECO:0000256" key="11">
    <source>
        <dbReference type="ARBA" id="ARBA00048802"/>
    </source>
</evidence>
<dbReference type="EC" id="1.3.1.-" evidence="12"/>
<feature type="binding site" evidence="15">
    <location>
        <position position="172"/>
    </location>
    <ligand>
        <name>FMN</name>
        <dbReference type="ChEBI" id="CHEBI:58210"/>
    </ligand>
</feature>
<keyword evidence="7 12" id="KW-0521">NADP</keyword>
<dbReference type="InterPro" id="IPR004652">
    <property type="entry name" value="DusB-like"/>
</dbReference>
<evidence type="ECO:0000313" key="17">
    <source>
        <dbReference type="EMBL" id="PRZ01570.1"/>
    </source>
</evidence>
<evidence type="ECO:0000256" key="5">
    <source>
        <dbReference type="ARBA" id="ARBA00022643"/>
    </source>
</evidence>
<dbReference type="OrthoDB" id="9764501at2"/>
<evidence type="ECO:0000256" key="4">
    <source>
        <dbReference type="ARBA" id="ARBA00022630"/>
    </source>
</evidence>
<feature type="domain" description="DUS-like FMN-binding" evidence="16">
    <location>
        <begin position="14"/>
        <end position="317"/>
    </location>
</feature>
<comment type="catalytic activity">
    <reaction evidence="10 12">
        <text>a 5,6-dihydrouridine in tRNA + NADP(+) = a uridine in tRNA + NADPH + H(+)</text>
        <dbReference type="Rhea" id="RHEA:23624"/>
        <dbReference type="Rhea" id="RHEA-COMP:13339"/>
        <dbReference type="Rhea" id="RHEA-COMP:13887"/>
        <dbReference type="ChEBI" id="CHEBI:15378"/>
        <dbReference type="ChEBI" id="CHEBI:57783"/>
        <dbReference type="ChEBI" id="CHEBI:58349"/>
        <dbReference type="ChEBI" id="CHEBI:65315"/>
        <dbReference type="ChEBI" id="CHEBI:74443"/>
    </reaction>
</comment>
<keyword evidence="9 12" id="KW-0560">Oxidoreductase</keyword>
<accession>A0A2T0XRK2</accession>
<keyword evidence="4 12" id="KW-0285">Flavoprotein</keyword>
<dbReference type="Gene3D" id="1.10.1200.80">
    <property type="entry name" value="Putative flavin oxidoreducatase, domain 2"/>
    <property type="match status" value="1"/>
</dbReference>
<dbReference type="InterPro" id="IPR032887">
    <property type="entry name" value="DusB"/>
</dbReference>
<feature type="binding site" evidence="12 15">
    <location>
        <begin position="16"/>
        <end position="18"/>
    </location>
    <ligand>
        <name>FMN</name>
        <dbReference type="ChEBI" id="CHEBI:58210"/>
    </ligand>
</feature>
<dbReference type="InterPro" id="IPR001269">
    <property type="entry name" value="DUS_fam"/>
</dbReference>
<evidence type="ECO:0000259" key="16">
    <source>
        <dbReference type="Pfam" id="PF01207"/>
    </source>
</evidence>
<dbReference type="PIRSF" id="PIRSF006621">
    <property type="entry name" value="Dus"/>
    <property type="match status" value="1"/>
</dbReference>
<evidence type="ECO:0000256" key="12">
    <source>
        <dbReference type="HAMAP-Rule" id="MF_02042"/>
    </source>
</evidence>
<evidence type="ECO:0000256" key="2">
    <source>
        <dbReference type="ARBA" id="ARBA00002790"/>
    </source>
</evidence>
<dbReference type="Gene3D" id="3.20.20.70">
    <property type="entry name" value="Aldolase class I"/>
    <property type="match status" value="1"/>
</dbReference>
<feature type="binding site" evidence="12 15">
    <location>
        <begin position="227"/>
        <end position="228"/>
    </location>
    <ligand>
        <name>FMN</name>
        <dbReference type="ChEBI" id="CHEBI:58210"/>
    </ligand>
</feature>
<keyword evidence="6 12" id="KW-0819">tRNA processing</keyword>
<evidence type="ECO:0000256" key="7">
    <source>
        <dbReference type="ARBA" id="ARBA00022857"/>
    </source>
</evidence>
<feature type="binding site" evidence="12 15">
    <location>
        <position position="70"/>
    </location>
    <ligand>
        <name>FMN</name>
        <dbReference type="ChEBI" id="CHEBI:58210"/>
    </ligand>
</feature>
<keyword evidence="3 12" id="KW-0820">tRNA-binding</keyword>
<dbReference type="PANTHER" id="PTHR45846:SF1">
    <property type="entry name" value="TRNA-DIHYDROURIDINE(47) SYNTHASE [NAD(P)(+)]-LIKE"/>
    <property type="match status" value="1"/>
</dbReference>
<dbReference type="RefSeq" id="WP_106226021.1">
    <property type="nucleotide sequence ID" value="NZ_PVTV01000001.1"/>
</dbReference>
<comment type="function">
    <text evidence="2 12 13">Catalyzes the synthesis of 5,6-dihydrouridine (D), a modified base found in the D-loop of most tRNAs, via the reduction of the C5-C6 double bond in target uridines.</text>
</comment>
<organism evidence="17 18">
    <name type="scientific">Jezberella montanilacus</name>
    <dbReference type="NCBI Taxonomy" id="323426"/>
    <lineage>
        <taxon>Bacteria</taxon>
        <taxon>Pseudomonadati</taxon>
        <taxon>Pseudomonadota</taxon>
        <taxon>Betaproteobacteria</taxon>
        <taxon>Burkholderiales</taxon>
        <taxon>Alcaligenaceae</taxon>
        <taxon>Jezberella</taxon>
    </lineage>
</organism>
<comment type="similarity">
    <text evidence="13">Belongs to the dus family.</text>
</comment>
<dbReference type="PROSITE" id="PS01136">
    <property type="entry name" value="UPF0034"/>
    <property type="match status" value="1"/>
</dbReference>
<keyword evidence="8 12" id="KW-0694">RNA-binding</keyword>
<dbReference type="CDD" id="cd02801">
    <property type="entry name" value="DUS_like_FMN"/>
    <property type="match status" value="1"/>
</dbReference>
<evidence type="ECO:0000313" key="18">
    <source>
        <dbReference type="Proteomes" id="UP000238308"/>
    </source>
</evidence>
<dbReference type="AlphaFoldDB" id="A0A2T0XRK2"/>
<protein>
    <recommendedName>
        <fullName evidence="12">tRNA-dihydrouridine synthase B</fullName>
        <ecNumber evidence="12">1.3.1.-</ecNumber>
    </recommendedName>
</protein>
<dbReference type="InterPro" id="IPR018517">
    <property type="entry name" value="tRNA_hU_synthase_CS"/>
</dbReference>
<keyword evidence="15" id="KW-0547">Nucleotide-binding</keyword>
<dbReference type="GO" id="GO:0000049">
    <property type="term" value="F:tRNA binding"/>
    <property type="evidence" value="ECO:0007669"/>
    <property type="project" value="UniProtKB-UniRule"/>
</dbReference>
<dbReference type="InterPro" id="IPR013785">
    <property type="entry name" value="Aldolase_TIM"/>
</dbReference>
<sequence>MQIGQWSLANNVFAAPMAGVTDRPYRQLCKRLGAGYAVSEMAASNPQLWNSVKSSRRLNHDGESEPIAVQIAGADPEMMAQAAVFNIGKGAKIIDINMGCPVKKVCNVASGSALLRNEALVAKILQTVVTACQPFDVPVTLKTRTGWSRDERNALTIARLAEDCGISALTLHGRTRADMYDGQAEYDTIKAVKASISIPVIANGDIDSPEKARHVLDYTGANAVMIGRAALGKPWLFREVDHYLKTGETLARPTWSEMTELLLNHLDDHYRFYGERTGVRTARKHIGWYLSELPNGKNLIDEINLIDSTVDQHRILQNWLIQQENVLQNVETNCDNVGNTSDYVHLGTVA</sequence>
<feature type="active site" description="Proton donor" evidence="12 14">
    <location>
        <position position="100"/>
    </location>
</feature>
<name>A0A2T0XRK2_9BURK</name>
<comment type="cofactor">
    <cofactor evidence="1 12 13 15">
        <name>FMN</name>
        <dbReference type="ChEBI" id="CHEBI:58210"/>
    </cofactor>
</comment>
<gene>
    <name evidence="12" type="primary">dusB</name>
    <name evidence="17" type="ORF">BCM14_0080</name>
</gene>
<comment type="catalytic activity">
    <reaction evidence="11 12">
        <text>a 5,6-dihydrouridine in tRNA + NAD(+) = a uridine in tRNA + NADH + H(+)</text>
        <dbReference type="Rhea" id="RHEA:54452"/>
        <dbReference type="Rhea" id="RHEA-COMP:13339"/>
        <dbReference type="Rhea" id="RHEA-COMP:13887"/>
        <dbReference type="ChEBI" id="CHEBI:15378"/>
        <dbReference type="ChEBI" id="CHEBI:57540"/>
        <dbReference type="ChEBI" id="CHEBI:57945"/>
        <dbReference type="ChEBI" id="CHEBI:65315"/>
        <dbReference type="ChEBI" id="CHEBI:74443"/>
    </reaction>
</comment>
<dbReference type="PANTHER" id="PTHR45846">
    <property type="entry name" value="TRNA-DIHYDROURIDINE(47) SYNTHASE [NAD(P)(+)]-LIKE"/>
    <property type="match status" value="1"/>
</dbReference>
<keyword evidence="18" id="KW-1185">Reference proteome</keyword>
<evidence type="ECO:0000256" key="8">
    <source>
        <dbReference type="ARBA" id="ARBA00022884"/>
    </source>
</evidence>
<dbReference type="GO" id="GO:0017150">
    <property type="term" value="F:tRNA dihydrouridine synthase activity"/>
    <property type="evidence" value="ECO:0007669"/>
    <property type="project" value="UniProtKB-UniRule"/>
</dbReference>
<evidence type="ECO:0000256" key="1">
    <source>
        <dbReference type="ARBA" id="ARBA00001917"/>
    </source>
</evidence>
<keyword evidence="5 12" id="KW-0288">FMN</keyword>
<evidence type="ECO:0000256" key="10">
    <source>
        <dbReference type="ARBA" id="ARBA00048205"/>
    </source>
</evidence>
<dbReference type="GO" id="GO:0050660">
    <property type="term" value="F:flavin adenine dinucleotide binding"/>
    <property type="evidence" value="ECO:0007669"/>
    <property type="project" value="InterPro"/>
</dbReference>
<dbReference type="HAMAP" id="MF_02042">
    <property type="entry name" value="DusB_subfam"/>
    <property type="match status" value="1"/>
</dbReference>
<evidence type="ECO:0000256" key="13">
    <source>
        <dbReference type="PIRNR" id="PIRNR006621"/>
    </source>
</evidence>
<dbReference type="Pfam" id="PF01207">
    <property type="entry name" value="Dus"/>
    <property type="match status" value="1"/>
</dbReference>
<evidence type="ECO:0000256" key="3">
    <source>
        <dbReference type="ARBA" id="ARBA00022555"/>
    </source>
</evidence>
<reference evidence="17 18" key="1">
    <citation type="submission" date="2018-03" db="EMBL/GenBank/DDBJ databases">
        <title>Genomic Encyclopedia of Type Strains, Phase III (KMG-III): the genomes of soil and plant-associated and newly described type strains.</title>
        <authorList>
            <person name="Whitman W."/>
        </authorList>
    </citation>
    <scope>NUCLEOTIDE SEQUENCE [LARGE SCALE GENOMIC DNA]</scope>
    <source>
        <strain evidence="17 18">MWH-P2sevCIIIb</strain>
    </source>
</reference>
<feature type="binding site" evidence="12">
    <location>
        <begin position="203"/>
        <end position="205"/>
    </location>
    <ligand>
        <name>FMN</name>
        <dbReference type="ChEBI" id="CHEBI:58210"/>
    </ligand>
</feature>
<evidence type="ECO:0000256" key="14">
    <source>
        <dbReference type="PIRSR" id="PIRSR006621-1"/>
    </source>
</evidence>
<dbReference type="InterPro" id="IPR024036">
    <property type="entry name" value="tRNA-dHydroUridine_Synthase_C"/>
</dbReference>
<evidence type="ECO:0000256" key="15">
    <source>
        <dbReference type="PIRSR" id="PIRSR006621-2"/>
    </source>
</evidence>
<evidence type="ECO:0000256" key="9">
    <source>
        <dbReference type="ARBA" id="ARBA00023002"/>
    </source>
</evidence>
<proteinExistence type="inferred from homology"/>
<dbReference type="GO" id="GO:0010181">
    <property type="term" value="F:FMN binding"/>
    <property type="evidence" value="ECO:0007669"/>
    <property type="project" value="UniProtKB-UniRule"/>
</dbReference>
<comment type="similarity">
    <text evidence="12">Belongs to the Dus family. DusB subfamily.</text>
</comment>
<feature type="binding site" evidence="12 15">
    <location>
        <position position="142"/>
    </location>
    <ligand>
        <name>FMN</name>
        <dbReference type="ChEBI" id="CHEBI:58210"/>
    </ligand>
</feature>